<sequence>TIASPIVSDRYTAALPFPTTASLPPLVVSWES</sequence>
<dbReference type="EMBL" id="LXQA010039833">
    <property type="protein sequence ID" value="MCH99263.1"/>
    <property type="molecule type" value="Genomic_DNA"/>
</dbReference>
<protein>
    <submittedName>
        <fullName evidence="1">Uncharacterized protein</fullName>
    </submittedName>
</protein>
<proteinExistence type="predicted"/>
<evidence type="ECO:0000313" key="1">
    <source>
        <dbReference type="EMBL" id="MCH99263.1"/>
    </source>
</evidence>
<name>A0A392NIR7_9FABA</name>
<keyword evidence="2" id="KW-1185">Reference proteome</keyword>
<organism evidence="1 2">
    <name type="scientific">Trifolium medium</name>
    <dbReference type="NCBI Taxonomy" id="97028"/>
    <lineage>
        <taxon>Eukaryota</taxon>
        <taxon>Viridiplantae</taxon>
        <taxon>Streptophyta</taxon>
        <taxon>Embryophyta</taxon>
        <taxon>Tracheophyta</taxon>
        <taxon>Spermatophyta</taxon>
        <taxon>Magnoliopsida</taxon>
        <taxon>eudicotyledons</taxon>
        <taxon>Gunneridae</taxon>
        <taxon>Pentapetalae</taxon>
        <taxon>rosids</taxon>
        <taxon>fabids</taxon>
        <taxon>Fabales</taxon>
        <taxon>Fabaceae</taxon>
        <taxon>Papilionoideae</taxon>
        <taxon>50 kb inversion clade</taxon>
        <taxon>NPAAA clade</taxon>
        <taxon>Hologalegina</taxon>
        <taxon>IRL clade</taxon>
        <taxon>Trifolieae</taxon>
        <taxon>Trifolium</taxon>
    </lineage>
</organism>
<comment type="caution">
    <text evidence="1">The sequence shown here is derived from an EMBL/GenBank/DDBJ whole genome shotgun (WGS) entry which is preliminary data.</text>
</comment>
<evidence type="ECO:0000313" key="2">
    <source>
        <dbReference type="Proteomes" id="UP000265520"/>
    </source>
</evidence>
<dbReference type="Proteomes" id="UP000265520">
    <property type="component" value="Unassembled WGS sequence"/>
</dbReference>
<feature type="non-terminal residue" evidence="1">
    <location>
        <position position="1"/>
    </location>
</feature>
<accession>A0A392NIR7</accession>
<reference evidence="1 2" key="1">
    <citation type="journal article" date="2018" name="Front. Plant Sci.">
        <title>Red Clover (Trifolium pratense) and Zigzag Clover (T. medium) - A Picture of Genomic Similarities and Differences.</title>
        <authorList>
            <person name="Dluhosova J."/>
            <person name="Istvanek J."/>
            <person name="Nedelnik J."/>
            <person name="Repkova J."/>
        </authorList>
    </citation>
    <scope>NUCLEOTIDE SEQUENCE [LARGE SCALE GENOMIC DNA]</scope>
    <source>
        <strain evidence="2">cv. 10/8</strain>
        <tissue evidence="1">Leaf</tissue>
    </source>
</reference>
<dbReference type="AlphaFoldDB" id="A0A392NIR7"/>